<feature type="compositionally biased region" description="Gly residues" evidence="1">
    <location>
        <begin position="46"/>
        <end position="55"/>
    </location>
</feature>
<protein>
    <submittedName>
        <fullName evidence="3">Uncharacterized protein</fullName>
    </submittedName>
</protein>
<sequence>MALIIWLAPGAFVASPLMAEDRYGAPDPGWYQQGSGYRPDVRTGQSGSGDSGSGGYHYDDFRDGADDSGAYQPYAWSRGADDGSAYVRPNYDQPSYDQPDSRRYASPRRRGDDARRRRSETAEPDAERRSPNGYGAPDWAQQPLPRDRGPAGYAERQVDTWADDWGDDWALEQQWRSDGGRYTDDPGWRRPPARPRYRFREDPDLEQAAADRRLDDYQFRPLSPREQERHRDADRDPRFADPYSDSRYRSPTREQRRRKGERGTAFGYAPVPGRVPPDDFYRRYYRSQP</sequence>
<dbReference type="EMBL" id="NRRV01000060">
    <property type="protein sequence ID" value="MBK1632857.1"/>
    <property type="molecule type" value="Genomic_DNA"/>
</dbReference>
<gene>
    <name evidence="3" type="ORF">CKO31_19315</name>
</gene>
<feature type="compositionally biased region" description="Basic and acidic residues" evidence="1">
    <location>
        <begin position="99"/>
        <end position="130"/>
    </location>
</feature>
<keyword evidence="4" id="KW-1185">Reference proteome</keyword>
<organism evidence="3 4">
    <name type="scientific">Thiohalocapsa halophila</name>
    <dbReference type="NCBI Taxonomy" id="69359"/>
    <lineage>
        <taxon>Bacteria</taxon>
        <taxon>Pseudomonadati</taxon>
        <taxon>Pseudomonadota</taxon>
        <taxon>Gammaproteobacteria</taxon>
        <taxon>Chromatiales</taxon>
        <taxon>Chromatiaceae</taxon>
        <taxon>Thiohalocapsa</taxon>
    </lineage>
</organism>
<evidence type="ECO:0000256" key="2">
    <source>
        <dbReference type="SAM" id="SignalP"/>
    </source>
</evidence>
<evidence type="ECO:0000313" key="4">
    <source>
        <dbReference type="Proteomes" id="UP000748752"/>
    </source>
</evidence>
<evidence type="ECO:0000313" key="3">
    <source>
        <dbReference type="EMBL" id="MBK1632857.1"/>
    </source>
</evidence>
<dbReference type="Proteomes" id="UP000748752">
    <property type="component" value="Unassembled WGS sequence"/>
</dbReference>
<name>A0ABS1CLP9_9GAMM</name>
<keyword evidence="2" id="KW-0732">Signal</keyword>
<feature type="compositionally biased region" description="Basic and acidic residues" evidence="1">
    <location>
        <begin position="209"/>
        <end position="254"/>
    </location>
</feature>
<feature type="chain" id="PRO_5045835661" evidence="2">
    <location>
        <begin position="20"/>
        <end position="289"/>
    </location>
</feature>
<proteinExistence type="predicted"/>
<feature type="signal peptide" evidence="2">
    <location>
        <begin position="1"/>
        <end position="19"/>
    </location>
</feature>
<feature type="region of interest" description="Disordered" evidence="1">
    <location>
        <begin position="176"/>
        <end position="289"/>
    </location>
</feature>
<comment type="caution">
    <text evidence="3">The sequence shown here is derived from an EMBL/GenBank/DDBJ whole genome shotgun (WGS) entry which is preliminary data.</text>
</comment>
<reference evidence="3 4" key="1">
    <citation type="journal article" date="2020" name="Microorganisms">
        <title>Osmotic Adaptation and Compatible Solute Biosynthesis of Phototrophic Bacteria as Revealed from Genome Analyses.</title>
        <authorList>
            <person name="Imhoff J.F."/>
            <person name="Rahn T."/>
            <person name="Kunzel S."/>
            <person name="Keller A."/>
            <person name="Neulinger S.C."/>
        </authorList>
    </citation>
    <scope>NUCLEOTIDE SEQUENCE [LARGE SCALE GENOMIC DNA]</scope>
    <source>
        <strain evidence="3 4">DSM 6210</strain>
    </source>
</reference>
<accession>A0ABS1CLP9</accession>
<feature type="region of interest" description="Disordered" evidence="1">
    <location>
        <begin position="25"/>
        <end position="159"/>
    </location>
</feature>
<evidence type="ECO:0000256" key="1">
    <source>
        <dbReference type="SAM" id="MobiDB-lite"/>
    </source>
</evidence>
<feature type="compositionally biased region" description="Basic and acidic residues" evidence="1">
    <location>
        <begin position="178"/>
        <end position="188"/>
    </location>
</feature>